<sequence length="511" mass="59486">MKSHPQADTSQSVKCLLELSYMCRAFFEPAISALYFSPPLYPLTKVSGFLELLKKDQGSLYINYRDKVKQLELDAYRTKLKLIYSLLKYTPRLKYLRLYDLSEYNRIGKPARHIPWRLFCDMPQPEQLLQLRLHSWEWNGDMNFPSIEEVHKHPAFFSLRSVRFFQLEHRYSGRPDNRPKDVDYSNPNQQAQVVLSALTLLPHLEKLEFKKCNFAGNLLPLLPMNLQSLSLINCYTLTSSFLVEYLSGHGQHLRELILLRNPHLNMSFINRLGELCGRLQTFSMDFNVSPSTQRRTQFVESYFDCLLPNHECPSWPTTLQVIDLQRLNKWDVPAAEIFFNSLIEAAPRLRDLRDLTITATIKIDWRDRAKFREQWMNRLERIFLRRCAPPTRTVLESKPAILSSQVKVESSRKPNLTLEGAPMRRSNRIAQQVAPVAKIQSAEARTKMCPSESDEDQQEERIQGMCNNVKIRIDGLRPCAFLTDAENLSGEDSFDSDWNGVDIEWDTTCAW</sequence>
<comment type="caution">
    <text evidence="1">The sequence shown here is derived from an EMBL/GenBank/DDBJ whole genome shotgun (WGS) entry which is preliminary data.</text>
</comment>
<reference evidence="1" key="1">
    <citation type="journal article" date="2022" name="bioRxiv">
        <title>Population genetic analysis of Ophidiomyces ophidiicola, the causative agent of snake fungal disease, indicates recent introductions to the USA.</title>
        <authorList>
            <person name="Ladner J.T."/>
            <person name="Palmer J.M."/>
            <person name="Ettinger C.L."/>
            <person name="Stajich J.E."/>
            <person name="Farrell T.M."/>
            <person name="Glorioso B.M."/>
            <person name="Lawson B."/>
            <person name="Price S.J."/>
            <person name="Stengle A.G."/>
            <person name="Grear D.A."/>
            <person name="Lorch J.M."/>
        </authorList>
    </citation>
    <scope>NUCLEOTIDE SEQUENCE</scope>
    <source>
        <strain evidence="1">NWHC 24266-5</strain>
    </source>
</reference>
<organism evidence="1">
    <name type="scientific">Ophidiomyces ophidiicola</name>
    <dbReference type="NCBI Taxonomy" id="1387563"/>
    <lineage>
        <taxon>Eukaryota</taxon>
        <taxon>Fungi</taxon>
        <taxon>Dikarya</taxon>
        <taxon>Ascomycota</taxon>
        <taxon>Pezizomycotina</taxon>
        <taxon>Eurotiomycetes</taxon>
        <taxon>Eurotiomycetidae</taxon>
        <taxon>Onygenales</taxon>
        <taxon>Onygenaceae</taxon>
        <taxon>Ophidiomyces</taxon>
    </lineage>
</organism>
<accession>A0ACB8UW60</accession>
<proteinExistence type="predicted"/>
<protein>
    <submittedName>
        <fullName evidence="1">Uncharacterized protein</fullName>
    </submittedName>
</protein>
<gene>
    <name evidence="1" type="ORF">LOY88_003792</name>
</gene>
<evidence type="ECO:0000313" key="1">
    <source>
        <dbReference type="EMBL" id="KAI2386028.1"/>
    </source>
</evidence>
<name>A0ACB8UW60_9EURO</name>
<dbReference type="EMBL" id="JALBCA010000052">
    <property type="protein sequence ID" value="KAI2386028.1"/>
    <property type="molecule type" value="Genomic_DNA"/>
</dbReference>